<evidence type="ECO:0000256" key="6">
    <source>
        <dbReference type="SAM" id="MobiDB-lite"/>
    </source>
</evidence>
<dbReference type="InterPro" id="IPR020846">
    <property type="entry name" value="MFS_dom"/>
</dbReference>
<dbReference type="Pfam" id="PF00083">
    <property type="entry name" value="Sugar_tr"/>
    <property type="match status" value="1"/>
</dbReference>
<keyword evidence="4 7" id="KW-1133">Transmembrane helix</keyword>
<feature type="transmembrane region" description="Helical" evidence="7">
    <location>
        <begin position="501"/>
        <end position="519"/>
    </location>
</feature>
<name>A0ABR1WPP9_9PEZI</name>
<evidence type="ECO:0000256" key="2">
    <source>
        <dbReference type="ARBA" id="ARBA00010992"/>
    </source>
</evidence>
<evidence type="ECO:0000256" key="1">
    <source>
        <dbReference type="ARBA" id="ARBA00004141"/>
    </source>
</evidence>
<feature type="transmembrane region" description="Helical" evidence="7">
    <location>
        <begin position="466"/>
        <end position="489"/>
    </location>
</feature>
<dbReference type="Gene3D" id="1.20.1250.20">
    <property type="entry name" value="MFS general substrate transporter like domains"/>
    <property type="match status" value="1"/>
</dbReference>
<dbReference type="InterPro" id="IPR036259">
    <property type="entry name" value="MFS_trans_sf"/>
</dbReference>
<keyword evidence="10" id="KW-1185">Reference proteome</keyword>
<sequence>MSDQQRYPLGDNGQPPESMSTLGFEQGEISTNLDNNLKSDSMAPLATNPSKRLDETAEIDEQLPLIPALRRFSTVAGYCLAMSVAIVGWGYDLVVVGTITSVDSFLRDYGDLYEGTLIIPSTWLSLWLGLPPVGSITGSALGGWLQDRVGRRVTLMLGSFVSAVAVAVIFFSHLPSDQGHRRAMFTVGLTVQGLAIGIIKTTAITYVSENAPTCLRGPAMGIFPTLTLVGQLIGAVVVYVINGVESKTGYLGAFGSQWILSLGPFILACVMPESPSYLIRKGYEDKALKSATALYGPKADPRSALDRIRAIIDEERAMAAQTSYRACFQGTNLRRTLIVALAYVMPVLFGLDLLSNASYLLKILGLPSSSALLMMIGGVVVGIISNGVGTWVVSRAPRRRITLLSLGGATALWTAVGISGIWRSETAAWVAGGLMITIILVCGVGCWPASYVIVGETSALVLRAPTQGLGSCTNYVASAVMAIVLPYIFNPDAGALGAKTAFVYTGLCAFALVSTWLFVPELKGRDMMEIDHMFDMRLPARKFERWGR</sequence>
<organism evidence="9 10">
    <name type="scientific">Apiospora saccharicola</name>
    <dbReference type="NCBI Taxonomy" id="335842"/>
    <lineage>
        <taxon>Eukaryota</taxon>
        <taxon>Fungi</taxon>
        <taxon>Dikarya</taxon>
        <taxon>Ascomycota</taxon>
        <taxon>Pezizomycotina</taxon>
        <taxon>Sordariomycetes</taxon>
        <taxon>Xylariomycetidae</taxon>
        <taxon>Amphisphaeriales</taxon>
        <taxon>Apiosporaceae</taxon>
        <taxon>Apiospora</taxon>
    </lineage>
</organism>
<evidence type="ECO:0000256" key="5">
    <source>
        <dbReference type="ARBA" id="ARBA00023136"/>
    </source>
</evidence>
<dbReference type="PROSITE" id="PS50850">
    <property type="entry name" value="MFS"/>
    <property type="match status" value="1"/>
</dbReference>
<accession>A0ABR1WPP9</accession>
<comment type="caution">
    <text evidence="9">The sequence shown here is derived from an EMBL/GenBank/DDBJ whole genome shotgun (WGS) entry which is preliminary data.</text>
</comment>
<feature type="transmembrane region" description="Helical" evidence="7">
    <location>
        <begin position="183"/>
        <end position="207"/>
    </location>
</feature>
<evidence type="ECO:0000256" key="4">
    <source>
        <dbReference type="ARBA" id="ARBA00022989"/>
    </source>
</evidence>
<feature type="transmembrane region" description="Helical" evidence="7">
    <location>
        <begin position="333"/>
        <end position="351"/>
    </location>
</feature>
<feature type="transmembrane region" description="Helical" evidence="7">
    <location>
        <begin position="117"/>
        <end position="141"/>
    </location>
</feature>
<feature type="transmembrane region" description="Helical" evidence="7">
    <location>
        <begin position="253"/>
        <end position="271"/>
    </location>
</feature>
<evidence type="ECO:0000313" key="9">
    <source>
        <dbReference type="EMBL" id="KAK8083973.1"/>
    </source>
</evidence>
<dbReference type="Proteomes" id="UP001446871">
    <property type="component" value="Unassembled WGS sequence"/>
</dbReference>
<comment type="similarity">
    <text evidence="2">Belongs to the major facilitator superfamily. Sugar transporter (TC 2.A.1.1) family.</text>
</comment>
<feature type="region of interest" description="Disordered" evidence="6">
    <location>
        <begin position="1"/>
        <end position="22"/>
    </location>
</feature>
<evidence type="ECO:0000313" key="10">
    <source>
        <dbReference type="Proteomes" id="UP001446871"/>
    </source>
</evidence>
<dbReference type="InterPro" id="IPR005829">
    <property type="entry name" value="Sugar_transporter_CS"/>
</dbReference>
<evidence type="ECO:0000256" key="7">
    <source>
        <dbReference type="SAM" id="Phobius"/>
    </source>
</evidence>
<evidence type="ECO:0000256" key="3">
    <source>
        <dbReference type="ARBA" id="ARBA00022692"/>
    </source>
</evidence>
<keyword evidence="5 7" id="KW-0472">Membrane</keyword>
<dbReference type="InterPro" id="IPR050360">
    <property type="entry name" value="MFS_Sugar_Transporters"/>
</dbReference>
<gene>
    <name evidence="9" type="ORF">PG996_002754</name>
</gene>
<feature type="transmembrane region" description="Helical" evidence="7">
    <location>
        <begin position="428"/>
        <end position="454"/>
    </location>
</feature>
<dbReference type="PANTHER" id="PTHR48022:SF41">
    <property type="entry name" value="MAJOR FACILITATOR SUPERFAMILY (MFS) PROFILE DOMAIN-CONTAINING PROTEIN"/>
    <property type="match status" value="1"/>
</dbReference>
<feature type="transmembrane region" description="Helical" evidence="7">
    <location>
        <begin position="75"/>
        <end position="97"/>
    </location>
</feature>
<keyword evidence="3 7" id="KW-0812">Transmembrane</keyword>
<dbReference type="PANTHER" id="PTHR48022">
    <property type="entry name" value="PLASTIDIC GLUCOSE TRANSPORTER 4"/>
    <property type="match status" value="1"/>
</dbReference>
<feature type="transmembrane region" description="Helical" evidence="7">
    <location>
        <begin position="401"/>
        <end position="422"/>
    </location>
</feature>
<dbReference type="PROSITE" id="PS00217">
    <property type="entry name" value="SUGAR_TRANSPORT_2"/>
    <property type="match status" value="1"/>
</dbReference>
<feature type="transmembrane region" description="Helical" evidence="7">
    <location>
        <begin position="219"/>
        <end position="241"/>
    </location>
</feature>
<feature type="transmembrane region" description="Helical" evidence="7">
    <location>
        <begin position="371"/>
        <end position="394"/>
    </location>
</feature>
<feature type="transmembrane region" description="Helical" evidence="7">
    <location>
        <begin position="153"/>
        <end position="171"/>
    </location>
</feature>
<proteinExistence type="inferred from homology"/>
<comment type="subcellular location">
    <subcellularLocation>
        <location evidence="1">Membrane</location>
        <topology evidence="1">Multi-pass membrane protein</topology>
    </subcellularLocation>
</comment>
<dbReference type="InterPro" id="IPR005828">
    <property type="entry name" value="MFS_sugar_transport-like"/>
</dbReference>
<feature type="domain" description="Major facilitator superfamily (MFS) profile" evidence="8">
    <location>
        <begin position="78"/>
        <end position="523"/>
    </location>
</feature>
<evidence type="ECO:0000259" key="8">
    <source>
        <dbReference type="PROSITE" id="PS50850"/>
    </source>
</evidence>
<dbReference type="SUPFAM" id="SSF103473">
    <property type="entry name" value="MFS general substrate transporter"/>
    <property type="match status" value="1"/>
</dbReference>
<dbReference type="EMBL" id="JAQQWM010000001">
    <property type="protein sequence ID" value="KAK8083973.1"/>
    <property type="molecule type" value="Genomic_DNA"/>
</dbReference>
<reference evidence="9 10" key="1">
    <citation type="submission" date="2023-01" db="EMBL/GenBank/DDBJ databases">
        <title>Analysis of 21 Apiospora genomes using comparative genomics revels a genus with tremendous synthesis potential of carbohydrate active enzymes and secondary metabolites.</title>
        <authorList>
            <person name="Sorensen T."/>
        </authorList>
    </citation>
    <scope>NUCLEOTIDE SEQUENCE [LARGE SCALE GENOMIC DNA]</scope>
    <source>
        <strain evidence="9 10">CBS 83171</strain>
    </source>
</reference>
<protein>
    <recommendedName>
        <fullName evidence="8">Major facilitator superfamily (MFS) profile domain-containing protein</fullName>
    </recommendedName>
</protein>